<evidence type="ECO:0000313" key="2">
    <source>
        <dbReference type="Proteomes" id="UP000694865"/>
    </source>
</evidence>
<keyword evidence="2" id="KW-1185">Reference proteome</keyword>
<feature type="signal peptide" evidence="1">
    <location>
        <begin position="1"/>
        <end position="18"/>
    </location>
</feature>
<evidence type="ECO:0000256" key="1">
    <source>
        <dbReference type="SAM" id="SignalP"/>
    </source>
</evidence>
<dbReference type="RefSeq" id="XP_006814533.1">
    <property type="nucleotide sequence ID" value="XM_006814470.1"/>
</dbReference>
<gene>
    <name evidence="3" type="primary">LOC102802050</name>
</gene>
<sequence>MDARLILAFVACIVGANAQEMTGQFGSPVLEKLRQNLEKGAGDFPILQNLYRELGADSDTPILDKIRETGPSRGFPVLRRIAQHFPGLIPTLMGAGIHCRAGSVKCGKSITRHVYLGPGAFGLLPTLEDKAMQIRDRQFGPVVCAPGADACGVSLTYNVHPGKITRSNVGVGNDDRTYVFAMHLSALDTKGMDSIDDLYDHYQEGHFHKEFILAVCAEAGKKCKGIYDDSFNCFKSGEGSGPVAGVGLLARNYDACVSWAKTPHRESIVGFTEPHFRLKAPNTEGKFYVKEGNPSAFDPTDMATATKIGVINTFFHGAYKGIKQNPNIKGTLLALRRDHVKVVSTKRELWRVILRGEVTAGFAPYKLMDLMDHPGVVSIGDSIDCAMNDDGTTEVAMMVRKDSTLPDWWNSAFERIKHNGQFYSLCSKYEHVAGICAL</sequence>
<keyword evidence="1" id="KW-0732">Signal</keyword>
<dbReference type="Proteomes" id="UP000694865">
    <property type="component" value="Unplaced"/>
</dbReference>
<name>A0ABM0M3E2_SACKO</name>
<dbReference type="SUPFAM" id="SSF53850">
    <property type="entry name" value="Periplasmic binding protein-like II"/>
    <property type="match status" value="1"/>
</dbReference>
<protein>
    <submittedName>
        <fullName evidence="3">Uncharacterized protein LOC102802050</fullName>
    </submittedName>
</protein>
<proteinExistence type="predicted"/>
<organism evidence="2 3">
    <name type="scientific">Saccoglossus kowalevskii</name>
    <name type="common">Acorn worm</name>
    <dbReference type="NCBI Taxonomy" id="10224"/>
    <lineage>
        <taxon>Eukaryota</taxon>
        <taxon>Metazoa</taxon>
        <taxon>Hemichordata</taxon>
        <taxon>Enteropneusta</taxon>
        <taxon>Harrimaniidae</taxon>
        <taxon>Saccoglossus</taxon>
    </lineage>
</organism>
<dbReference type="GeneID" id="102802050"/>
<accession>A0ABM0M3E2</accession>
<dbReference type="Gene3D" id="3.40.190.10">
    <property type="entry name" value="Periplasmic binding protein-like II"/>
    <property type="match status" value="2"/>
</dbReference>
<reference evidence="3" key="1">
    <citation type="submission" date="2025-08" db="UniProtKB">
        <authorList>
            <consortium name="RefSeq"/>
        </authorList>
    </citation>
    <scope>IDENTIFICATION</scope>
    <source>
        <tissue evidence="3">Testes</tissue>
    </source>
</reference>
<evidence type="ECO:0000313" key="3">
    <source>
        <dbReference type="RefSeq" id="XP_006814533.1"/>
    </source>
</evidence>
<feature type="chain" id="PRO_5047122196" evidence="1">
    <location>
        <begin position="19"/>
        <end position="438"/>
    </location>
</feature>